<organism evidence="1 2">
    <name type="scientific">Streptomyces lunaelactis</name>
    <dbReference type="NCBI Taxonomy" id="1535768"/>
    <lineage>
        <taxon>Bacteria</taxon>
        <taxon>Bacillati</taxon>
        <taxon>Actinomycetota</taxon>
        <taxon>Actinomycetes</taxon>
        <taxon>Kitasatosporales</taxon>
        <taxon>Streptomycetaceae</taxon>
        <taxon>Streptomyces</taxon>
    </lineage>
</organism>
<dbReference type="EMBL" id="CP026304">
    <property type="protein sequence ID" value="AVZ73254.1"/>
    <property type="molecule type" value="Genomic_DNA"/>
</dbReference>
<reference evidence="1 2" key="1">
    <citation type="submission" date="2018-01" db="EMBL/GenBank/DDBJ databases">
        <title>Complete genome sequence of Streptomyces lunaelactis MM109T, a Ferroverdin A producer isolated from cave moonmilk deposits.</title>
        <authorList>
            <person name="Naome A."/>
            <person name="Martinet L."/>
            <person name="Maciejewska M."/>
            <person name="Anderssen S."/>
            <person name="Adam D."/>
            <person name="Tenconi E."/>
            <person name="Deflandre B."/>
            <person name="Arguelles-Arias A."/>
            <person name="Calusinska M."/>
            <person name="Copieters W."/>
            <person name="Karim L."/>
            <person name="Hanikenne M."/>
            <person name="Baurain D."/>
            <person name="van Wezel G."/>
            <person name="Smargiasso N."/>
            <person name="de Pauw E."/>
            <person name="Delfosse P."/>
            <person name="Rigali S."/>
        </authorList>
    </citation>
    <scope>NUCLEOTIDE SEQUENCE [LARGE SCALE GENOMIC DNA]</scope>
    <source>
        <strain evidence="1 2">MM109</strain>
    </source>
</reference>
<dbReference type="RefSeq" id="WP_108148932.1">
    <property type="nucleotide sequence ID" value="NZ_CP026304.1"/>
</dbReference>
<dbReference type="GeneID" id="55656526"/>
<dbReference type="Proteomes" id="UP000244201">
    <property type="component" value="Chromosome"/>
</dbReference>
<evidence type="ECO:0000313" key="2">
    <source>
        <dbReference type="Proteomes" id="UP000244201"/>
    </source>
</evidence>
<protein>
    <recommendedName>
        <fullName evidence="3">DUF559 domain-containing protein</fullName>
    </recommendedName>
</protein>
<keyword evidence="2" id="KW-1185">Reference proteome</keyword>
<evidence type="ECO:0000313" key="1">
    <source>
        <dbReference type="EMBL" id="AVZ73254.1"/>
    </source>
</evidence>
<evidence type="ECO:0008006" key="3">
    <source>
        <dbReference type="Google" id="ProtNLM"/>
    </source>
</evidence>
<gene>
    <name evidence="1" type="ORF">SLUN_14745</name>
</gene>
<dbReference type="KEGG" id="slk:SLUN_14745"/>
<dbReference type="AlphaFoldDB" id="A0A2R4T2E2"/>
<proteinExistence type="predicted"/>
<sequence>MPTRTCTDPIVTAQDGLATSRQLAALGLPTSTIADRCTRGGPWQRLLPRVVLLQTGVPSPRQRLRAALLYAGEAALLTGTAALALYGVRAAAPLTRLGPVDVLVPGTRNPRSHGYVRTHRTQVPCRRLPVEGLPCAPLTRATADAIPYLTGQDAVTALLAEVVQRGRCTLDELTTALRSTHRASDPRVATTIDALTAGVRSVAEARARRILREAGIPDPVWNRDLYLPDGTFLARPDAYWPHAGVALEIDSREWHLSPGDWERTMTRRNRMARHGVIVLSASPSQLRDSPGDIATAVRGALATGAARVGPAVRVGSLG</sequence>
<accession>A0A2R4T2E2</accession>
<name>A0A2R4T2E2_9ACTN</name>
<dbReference type="OrthoDB" id="4870610at2"/>